<dbReference type="Pfam" id="PF09314">
    <property type="entry name" value="DUF1972"/>
    <property type="match status" value="1"/>
</dbReference>
<reference evidence="2 3" key="1">
    <citation type="journal article" date="2019" name="Syst. Appl. Microbiol.">
        <title>Oenococcus sicerae sp. nov., isolated from French cider.</title>
        <authorList>
            <person name="Cousin F.J."/>
            <person name="Le Guellec R."/>
            <person name="Chagnot C."/>
            <person name="Goux D."/>
            <person name="Dalmasso M."/>
            <person name="Laplace J.M."/>
            <person name="Cretenet M."/>
        </authorList>
    </citation>
    <scope>NUCLEOTIDE SEQUENCE [LARGE SCALE GENOMIC DNA]</scope>
    <source>
        <strain evidence="2 3">UCMA 15228</strain>
    </source>
</reference>
<name>A0ABX5QKX7_9LACO</name>
<dbReference type="RefSeq" id="WP_128685358.1">
    <property type="nucleotide sequence ID" value="NZ_CP029684.2"/>
</dbReference>
<organism evidence="2 3">
    <name type="scientific">Oenococcus sicerae</name>
    <dbReference type="NCBI Taxonomy" id="2203724"/>
    <lineage>
        <taxon>Bacteria</taxon>
        <taxon>Bacillati</taxon>
        <taxon>Bacillota</taxon>
        <taxon>Bacilli</taxon>
        <taxon>Lactobacillales</taxon>
        <taxon>Lactobacillaceae</taxon>
        <taxon>Oenococcus</taxon>
    </lineage>
</organism>
<dbReference type="Proteomes" id="UP000286907">
    <property type="component" value="Chromosome"/>
</dbReference>
<dbReference type="Gene3D" id="3.40.50.2000">
    <property type="entry name" value="Glycogen Phosphorylase B"/>
    <property type="match status" value="2"/>
</dbReference>
<dbReference type="InterPro" id="IPR015393">
    <property type="entry name" value="DUF1972"/>
</dbReference>
<dbReference type="EMBL" id="CP029684">
    <property type="protein sequence ID" value="QAS69338.1"/>
    <property type="molecule type" value="Genomic_DNA"/>
</dbReference>
<feature type="domain" description="DUF1972" evidence="1">
    <location>
        <begin position="7"/>
        <end position="196"/>
    </location>
</feature>
<keyword evidence="3" id="KW-1185">Reference proteome</keyword>
<dbReference type="PANTHER" id="PTHR46401">
    <property type="entry name" value="GLYCOSYLTRANSFERASE WBBK-RELATED"/>
    <property type="match status" value="1"/>
</dbReference>
<gene>
    <name evidence="2" type="ORF">DLJ48_01765</name>
</gene>
<dbReference type="NCBIfam" id="NF046071">
    <property type="entry name" value="B1-4RhmsylTfaseCps2T"/>
    <property type="match status" value="1"/>
</dbReference>
<proteinExistence type="predicted"/>
<dbReference type="SUPFAM" id="SSF53756">
    <property type="entry name" value="UDP-Glycosyltransferase/glycogen phosphorylase"/>
    <property type="match status" value="1"/>
</dbReference>
<evidence type="ECO:0000313" key="3">
    <source>
        <dbReference type="Proteomes" id="UP000286907"/>
    </source>
</evidence>
<protein>
    <submittedName>
        <fullName evidence="2">Glycosyltransferase family 1 protein</fullName>
    </submittedName>
</protein>
<accession>A0ABX5QKX7</accession>
<dbReference type="PANTHER" id="PTHR46401:SF8">
    <property type="entry name" value="BLL6006 PROTEIN"/>
    <property type="match status" value="1"/>
</dbReference>
<evidence type="ECO:0000259" key="1">
    <source>
        <dbReference type="Pfam" id="PF09314"/>
    </source>
</evidence>
<sequence length="403" mass="46513">MADTEIQHVYIVGSKGIPANYGGFETFVDKLTAGQKNTKIKYHVASRWDNGELAAKNQHFDYNGADVFSIKVPQIGSAQAIAYDYKALKEAIRISRQNKDQHPIFYVLANRIGPFAKHFAKEIHALGGKFYLNPDGHEWARAKWPKPVRKYWKYSEKKMVQAADLVIADNPEIEKYINKEYADFHPNTTYIAYGTDVQKSKLTSKDIKVRDWFAEKNITENNYFLVVGRFVPENNYETMIREFIASDTKKDFVLITNVEENKFYEQLKAQTHFDQDPRVKFVGTVYDQELLKYIRESAFAYFHGHEVGGTNPSLLEALSMTRLNMLIDVPFNQAVAQEGAMYWTKAQGSLAAQINETETYDAKRVAAYTKAARKRVADEFTWEYIIAKYEELFTRERINETTV</sequence>
<evidence type="ECO:0000313" key="2">
    <source>
        <dbReference type="EMBL" id="QAS69338.1"/>
    </source>
</evidence>